<keyword evidence="2" id="KW-0675">Receptor</keyword>
<dbReference type="EMBL" id="BSBI01000006">
    <property type="protein sequence ID" value="GLF95973.1"/>
    <property type="molecule type" value="Genomic_DNA"/>
</dbReference>
<evidence type="ECO:0000313" key="3">
    <source>
        <dbReference type="Proteomes" id="UP001291653"/>
    </source>
</evidence>
<gene>
    <name evidence="2" type="ORF">SYYSPA8_16770</name>
</gene>
<proteinExistence type="predicted"/>
<protein>
    <submittedName>
        <fullName evidence="2">Toll/interleukin-1 receptor domain-containing protein</fullName>
    </submittedName>
</protein>
<dbReference type="RefSeq" id="WP_323448014.1">
    <property type="nucleotide sequence ID" value="NZ_BSBI01000006.1"/>
</dbReference>
<dbReference type="Proteomes" id="UP001291653">
    <property type="component" value="Unassembled WGS sequence"/>
</dbReference>
<dbReference type="Pfam" id="PF13676">
    <property type="entry name" value="TIR_2"/>
    <property type="match status" value="1"/>
</dbReference>
<dbReference type="InterPro" id="IPR035897">
    <property type="entry name" value="Toll_tir_struct_dom_sf"/>
</dbReference>
<accession>A0ABQ5P057</accession>
<dbReference type="PROSITE" id="PS50104">
    <property type="entry name" value="TIR"/>
    <property type="match status" value="1"/>
</dbReference>
<dbReference type="InterPro" id="IPR000157">
    <property type="entry name" value="TIR_dom"/>
</dbReference>
<dbReference type="SUPFAM" id="SSF52200">
    <property type="entry name" value="Toll/Interleukin receptor TIR domain"/>
    <property type="match status" value="1"/>
</dbReference>
<comment type="caution">
    <text evidence="2">The sequence shown here is derived from an EMBL/GenBank/DDBJ whole genome shotgun (WGS) entry which is preliminary data.</text>
</comment>
<organism evidence="2 3">
    <name type="scientific">Streptomyces yaizuensis</name>
    <dbReference type="NCBI Taxonomy" id="2989713"/>
    <lineage>
        <taxon>Bacteria</taxon>
        <taxon>Bacillati</taxon>
        <taxon>Actinomycetota</taxon>
        <taxon>Actinomycetes</taxon>
        <taxon>Kitasatosporales</taxon>
        <taxon>Streptomycetaceae</taxon>
        <taxon>Streptomyces</taxon>
    </lineage>
</organism>
<evidence type="ECO:0000313" key="2">
    <source>
        <dbReference type="EMBL" id="GLF95973.1"/>
    </source>
</evidence>
<dbReference type="Gene3D" id="3.40.50.10140">
    <property type="entry name" value="Toll/interleukin-1 receptor homology (TIR) domain"/>
    <property type="match status" value="1"/>
</dbReference>
<sequence>MNQDEPVGFWSYTRRDDQIERGRIKRLVDLIADEFEIMSGRQLHIFFDKEDISWGEEWRSRVDSAIMGTTFMIAIVTPRFLRSQECRREVITFSSHASSRGLDDLLLPILYSGPSGLLEESQDDEVAALIKRRNYVDWRHLRLEDEGSPEYRRAVHKLAQRLAEILDRSSELEPTTQEEALLIDDQAGIVDRLASMESALPRLAECLTGFGQATSEIGSQMRWATEEVNESDKRNGGFGGRLRVSNELAGRLHEPVQKLAELGERYASELAVVDPGVLTFIKIANGPNLPDADRAPVQEFLRAVVDAAKTSRENVPILMGFASNADSISKYSKEIRPLMKNLVKSVQRFIDGQAIMDEWERLIQEGGDSAATSA</sequence>
<feature type="domain" description="TIR" evidence="1">
    <location>
        <begin position="4"/>
        <end position="134"/>
    </location>
</feature>
<keyword evidence="3" id="KW-1185">Reference proteome</keyword>
<evidence type="ECO:0000259" key="1">
    <source>
        <dbReference type="PROSITE" id="PS50104"/>
    </source>
</evidence>
<reference evidence="2 3" key="1">
    <citation type="submission" date="2022-10" db="EMBL/GenBank/DDBJ databases">
        <title>Draft genome sequence of Streptomyces sp. YSPA8.</title>
        <authorList>
            <person name="Moriuchi R."/>
            <person name="Dohra H."/>
            <person name="Yamamura H."/>
            <person name="Kodani S."/>
        </authorList>
    </citation>
    <scope>NUCLEOTIDE SEQUENCE [LARGE SCALE GENOMIC DNA]</scope>
    <source>
        <strain evidence="2 3">YSPA8</strain>
    </source>
</reference>
<name>A0ABQ5P057_9ACTN</name>